<evidence type="ECO:0000256" key="1">
    <source>
        <dbReference type="ARBA" id="ARBA00010467"/>
    </source>
</evidence>
<comment type="function">
    <text evidence="8">Involved in the regulation of telomere length, clustering and has a specific role in telomere position effect (TPE).</text>
</comment>
<dbReference type="Pfam" id="PF11626">
    <property type="entry name" value="Rap1_C"/>
    <property type="match status" value="1"/>
</dbReference>
<feature type="compositionally biased region" description="Low complexity" evidence="9">
    <location>
        <begin position="476"/>
        <end position="489"/>
    </location>
</feature>
<dbReference type="InterPro" id="IPR038104">
    <property type="entry name" value="Rap1_C_sf"/>
</dbReference>
<sequence>MLVIADVRGEPPVRGDLFAGKKFWIAQRCPMRSDFIKRVIYNGGEVVPLEKQADYLIIDGARTDLPPGGITYKFIEESIKQSQLLDPEGFRKGPPVGSVREAGSAQATRVRRTPFTAQDDIELYNWVRDCETSGAPTQGNSIYKDLERRNPRHTWQSWRDRYVKQLRQKPPKTVSANPPPSPPSDPQPTRSSHQTETVHKNAGRSPEVRVSSKSKQRRVSPSPSRAQSPTYESQSPPARTQHAQPDLADFSLVYFDTLLSAGDTIMKISYGQISDAWKSWANSNPAHTAESWAWFFDSCVRPVWKDLSENEARSTIYDEAWKKWSVQHGEDGMVSEWLEFYRENVFPKFPPQAEEPEDEPEIKDEPAIPPIGEPNGTSQTQGQDTEQTDIERAEAVLQMSELKPREVTPISHEQQSSVILGKRGREDDDLQENSNVATPSPKRRNTATKVSSSSIHESIEASPTKIPFERAHDVVSITSSQRTSSSSLPPDTPPPASQQQQSPPEITIYDESQEGGESQVSEHRVREALDGLFEVQLFDLLATLRDLPYAPEEADDMTLLDILVMHLMRFLNEERDETSQAAWDVGQMLADFGVMERLFDEEGEDQGVEEQEDLEEELGEDQDEELEQHSEVAGADARVEMDPAEDVSPDSLETEIYRSPTPRERDPKRRPASAATTRSSQKQQTRPASSSGGTAVTSFEMPADPIYDIKTEAQAESYIASRIAPPYNFPLDHVISAFHATGANSTATADAVLQWMRTNAAGGDKKGRRSSVGFTMLPDEAGVWTKEDDEALEGLTVERERVEQKHGRLRCRRRREFLAQLEE</sequence>
<dbReference type="EMBL" id="WWBZ02000016">
    <property type="protein sequence ID" value="KAF4309573.1"/>
    <property type="molecule type" value="Genomic_DNA"/>
</dbReference>
<dbReference type="InterPro" id="IPR009057">
    <property type="entry name" value="Homeodomain-like_sf"/>
</dbReference>
<dbReference type="Proteomes" id="UP000572817">
    <property type="component" value="Unassembled WGS sequence"/>
</dbReference>
<evidence type="ECO:0000256" key="8">
    <source>
        <dbReference type="RuleBase" id="RU367107"/>
    </source>
</evidence>
<keyword evidence="4" id="KW-0805">Transcription regulation</keyword>
<dbReference type="InterPro" id="IPR001357">
    <property type="entry name" value="BRCT_dom"/>
</dbReference>
<feature type="domain" description="TRF2-interacting telomeric protein/Rap1 C-terminal" evidence="11">
    <location>
        <begin position="728"/>
        <end position="819"/>
    </location>
</feature>
<dbReference type="PANTHER" id="PTHR16466">
    <property type="entry name" value="TELOMERE REPEAT-BINDING FACTOR 2-INTERACTING PROTEIN 1"/>
    <property type="match status" value="1"/>
</dbReference>
<feature type="domain" description="TERF2-interacting telomeric protein 1 Myb" evidence="10">
    <location>
        <begin position="115"/>
        <end position="171"/>
    </location>
</feature>
<feature type="region of interest" description="Disordered" evidence="9">
    <location>
        <begin position="602"/>
        <end position="699"/>
    </location>
</feature>
<dbReference type="GO" id="GO:0010833">
    <property type="term" value="P:telomere maintenance via telomere lengthening"/>
    <property type="evidence" value="ECO:0007669"/>
    <property type="project" value="UniProtKB-UniRule"/>
</dbReference>
<feature type="compositionally biased region" description="Polar residues" evidence="9">
    <location>
        <begin position="674"/>
        <end position="697"/>
    </location>
</feature>
<evidence type="ECO:0000256" key="9">
    <source>
        <dbReference type="SAM" id="MobiDB-lite"/>
    </source>
</evidence>
<evidence type="ECO:0000313" key="13">
    <source>
        <dbReference type="EMBL" id="KAF4309573.1"/>
    </source>
</evidence>
<dbReference type="GO" id="GO:0070187">
    <property type="term" value="C:shelterin complex"/>
    <property type="evidence" value="ECO:0007669"/>
    <property type="project" value="TreeGrafter"/>
</dbReference>
<dbReference type="InterPro" id="IPR015010">
    <property type="entry name" value="TERF2IP_Myb"/>
</dbReference>
<evidence type="ECO:0000256" key="3">
    <source>
        <dbReference type="ARBA" id="ARBA00022895"/>
    </source>
</evidence>
<dbReference type="Pfam" id="PF16589">
    <property type="entry name" value="BRCT_2"/>
    <property type="match status" value="1"/>
</dbReference>
<comment type="caution">
    <text evidence="13">The sequence shown here is derived from an EMBL/GenBank/DDBJ whole genome shotgun (WGS) entry which is preliminary data.</text>
</comment>
<organism evidence="13 14">
    <name type="scientific">Botryosphaeria dothidea</name>
    <dbReference type="NCBI Taxonomy" id="55169"/>
    <lineage>
        <taxon>Eukaryota</taxon>
        <taxon>Fungi</taxon>
        <taxon>Dikarya</taxon>
        <taxon>Ascomycota</taxon>
        <taxon>Pezizomycotina</taxon>
        <taxon>Dothideomycetes</taxon>
        <taxon>Dothideomycetes incertae sedis</taxon>
        <taxon>Botryosphaeriales</taxon>
        <taxon>Botryosphaeriaceae</taxon>
        <taxon>Botryosphaeria</taxon>
    </lineage>
</organism>
<keyword evidence="5" id="KW-0010">Activator</keyword>
<feature type="region of interest" description="Disordered" evidence="9">
    <location>
        <begin position="168"/>
        <end position="243"/>
    </location>
</feature>
<feature type="domain" description="BRCT" evidence="12">
    <location>
        <begin position="16"/>
        <end position="90"/>
    </location>
</feature>
<dbReference type="SUPFAM" id="SSF46689">
    <property type="entry name" value="Homeodomain-like"/>
    <property type="match status" value="1"/>
</dbReference>
<feature type="compositionally biased region" description="Pro residues" evidence="9">
    <location>
        <begin position="177"/>
        <end position="186"/>
    </location>
</feature>
<feature type="compositionally biased region" description="Polar residues" evidence="9">
    <location>
        <begin position="375"/>
        <end position="385"/>
    </location>
</feature>
<feature type="compositionally biased region" description="Acidic residues" evidence="9">
    <location>
        <begin position="602"/>
        <end position="626"/>
    </location>
</feature>
<evidence type="ECO:0000313" key="14">
    <source>
        <dbReference type="Proteomes" id="UP000572817"/>
    </source>
</evidence>
<dbReference type="Pfam" id="PF08914">
    <property type="entry name" value="Myb_Rap1"/>
    <property type="match status" value="1"/>
</dbReference>
<dbReference type="AlphaFoldDB" id="A0A8H4J2I9"/>
<evidence type="ECO:0000256" key="7">
    <source>
        <dbReference type="ARBA" id="ARBA00023242"/>
    </source>
</evidence>
<keyword evidence="3 8" id="KW-0779">Telomere</keyword>
<keyword evidence="2 8" id="KW-0158">Chromosome</keyword>
<accession>A0A8H4J2I9</accession>
<reference evidence="13" key="1">
    <citation type="submission" date="2020-04" db="EMBL/GenBank/DDBJ databases">
        <title>Genome Assembly and Annotation of Botryosphaeria dothidea sdau 11-99, a Latent Pathogen of Apple Fruit Ring Rot in China.</title>
        <authorList>
            <person name="Yu C."/>
            <person name="Diao Y."/>
            <person name="Lu Q."/>
            <person name="Zhao J."/>
            <person name="Cui S."/>
            <person name="Peng C."/>
            <person name="He B."/>
            <person name="Liu H."/>
        </authorList>
    </citation>
    <scope>NUCLEOTIDE SEQUENCE [LARGE SCALE GENOMIC DNA]</scope>
    <source>
        <strain evidence="13">Sdau11-99</strain>
    </source>
</reference>
<dbReference type="CDD" id="cd11655">
    <property type="entry name" value="rap1_myb-like"/>
    <property type="match status" value="1"/>
</dbReference>
<feature type="region of interest" description="Disordered" evidence="9">
    <location>
        <begin position="348"/>
        <end position="387"/>
    </location>
</feature>
<evidence type="ECO:0000259" key="12">
    <source>
        <dbReference type="Pfam" id="PF16589"/>
    </source>
</evidence>
<comment type="similarity">
    <text evidence="1 8">Belongs to the RAP1 family.</text>
</comment>
<keyword evidence="7 8" id="KW-0539">Nucleus</keyword>
<evidence type="ECO:0000259" key="11">
    <source>
        <dbReference type="Pfam" id="PF11626"/>
    </source>
</evidence>
<dbReference type="Gene3D" id="1.10.10.2170">
    <property type="match status" value="1"/>
</dbReference>
<protein>
    <recommendedName>
        <fullName evidence="8">DNA-binding protein RAP1</fullName>
    </recommendedName>
</protein>
<dbReference type="PANTHER" id="PTHR16466:SF6">
    <property type="entry name" value="TELOMERIC REPEAT-BINDING FACTOR 2-INTERACTING PROTEIN 1"/>
    <property type="match status" value="1"/>
</dbReference>
<feature type="compositionally biased region" description="Low complexity" evidence="9">
    <location>
        <begin position="451"/>
        <end position="462"/>
    </location>
</feature>
<feature type="region of interest" description="Disordered" evidence="9">
    <location>
        <begin position="402"/>
        <end position="503"/>
    </location>
</feature>
<dbReference type="InterPro" id="IPR039595">
    <property type="entry name" value="TE2IP/Rap1"/>
</dbReference>
<gene>
    <name evidence="13" type="ORF">GTA08_BOTSDO01831</name>
</gene>
<feature type="compositionally biased region" description="Polar residues" evidence="9">
    <location>
        <begin position="226"/>
        <end position="243"/>
    </location>
</feature>
<keyword evidence="6" id="KW-0804">Transcription</keyword>
<evidence type="ECO:0000256" key="5">
    <source>
        <dbReference type="ARBA" id="ARBA00023159"/>
    </source>
</evidence>
<dbReference type="OrthoDB" id="435460at2759"/>
<dbReference type="InterPro" id="IPR021661">
    <property type="entry name" value="Rap1_C"/>
</dbReference>
<keyword evidence="14" id="KW-1185">Reference proteome</keyword>
<dbReference type="Gene3D" id="1.10.10.60">
    <property type="entry name" value="Homeodomain-like"/>
    <property type="match status" value="1"/>
</dbReference>
<evidence type="ECO:0000259" key="10">
    <source>
        <dbReference type="Pfam" id="PF08914"/>
    </source>
</evidence>
<evidence type="ECO:0000256" key="2">
    <source>
        <dbReference type="ARBA" id="ARBA00022454"/>
    </source>
</evidence>
<comment type="subunit">
    <text evidence="8">Homodimer.</text>
</comment>
<dbReference type="GO" id="GO:0031848">
    <property type="term" value="P:protection from non-homologous end joining at telomere"/>
    <property type="evidence" value="ECO:0007669"/>
    <property type="project" value="TreeGrafter"/>
</dbReference>
<comment type="subcellular location">
    <subcellularLocation>
        <location evidence="8">Nucleus</location>
    </subcellularLocation>
    <subcellularLocation>
        <location evidence="8">Chromosome</location>
        <location evidence="8">Telomere</location>
    </subcellularLocation>
</comment>
<proteinExistence type="inferred from homology"/>
<evidence type="ECO:0000256" key="4">
    <source>
        <dbReference type="ARBA" id="ARBA00023015"/>
    </source>
</evidence>
<evidence type="ECO:0000256" key="6">
    <source>
        <dbReference type="ARBA" id="ARBA00023163"/>
    </source>
</evidence>
<feature type="region of interest" description="Disordered" evidence="9">
    <location>
        <begin position="87"/>
        <end position="111"/>
    </location>
</feature>
<dbReference type="GO" id="GO:0042162">
    <property type="term" value="F:telomeric DNA binding"/>
    <property type="evidence" value="ECO:0007669"/>
    <property type="project" value="TreeGrafter"/>
</dbReference>
<name>A0A8H4J2I9_9PEZI</name>